<dbReference type="InterPro" id="IPR050579">
    <property type="entry name" value="PMP-22/EMP/MP20-like"/>
</dbReference>
<dbReference type="PANTHER" id="PTHR10671:SF43">
    <property type="entry name" value="GERM CELL-SPECIFIC GENE 1 PROTEIN"/>
    <property type="match status" value="1"/>
</dbReference>
<evidence type="ECO:0000256" key="1">
    <source>
        <dbReference type="ARBA" id="ARBA00004141"/>
    </source>
</evidence>
<keyword evidence="5 7" id="KW-0472">Membrane</keyword>
<sequence>MMGVLSRLRTPQLSFLQTLLALALSTVALLSSHWCHGRQKVPKPLCSVNRLHRCTPVPGVNSNSSSFSWETGDDSFIFPTFHAGIWKSCEENIHTDAWEEKCRSFMALTPGSEKGIFWLCVGMELMYVSLLCISCLLLSMQLCLSAWWPLANRWGQLLNAYAAVFTVLGGLVGMVAHIMFMQVFQVTASSGPEDFKPHSYGYSWAFYMAWVAFTCCMSSGISTLNNYTKKELMAGLKQRAVFYPCKNFTFPPQPSQTPYYCPPPPPPPSLPPPSPPPPPPLSPLSPLSPYYCSPSPPSPPDDSSPPAPLSPYYTHPPPSPSRSRLHLSPSPSLSHLHSPASPSLSRLHSPASPSLSRLHSPASPSLSRLHSPASPSLSRLHSPASPSLSRLHSPASPSLSRLHSPASPSLSRLHSPASPSFSLLRSPPSPCASHSLLHSPLSPSRSLILPSPSPSRMLIRPPLSPSISLILSTPCGSPHPSDHEEEYSPL</sequence>
<evidence type="ECO:0000256" key="6">
    <source>
        <dbReference type="SAM" id="MobiDB-lite"/>
    </source>
</evidence>
<evidence type="ECO:0000313" key="10">
    <source>
        <dbReference type="Proteomes" id="UP000694621"/>
    </source>
</evidence>
<feature type="chain" id="PRO_5034294670" description="Germ cell associated 1" evidence="8">
    <location>
        <begin position="29"/>
        <end position="490"/>
    </location>
</feature>
<accession>A0A8B9H7A4</accession>
<dbReference type="AlphaFoldDB" id="A0A8B9H7A4"/>
<evidence type="ECO:0000256" key="8">
    <source>
        <dbReference type="SAM" id="SignalP"/>
    </source>
</evidence>
<evidence type="ECO:0000256" key="3">
    <source>
        <dbReference type="ARBA" id="ARBA00022692"/>
    </source>
</evidence>
<evidence type="ECO:0000256" key="7">
    <source>
        <dbReference type="SAM" id="Phobius"/>
    </source>
</evidence>
<feature type="region of interest" description="Disordered" evidence="6">
    <location>
        <begin position="259"/>
        <end position="455"/>
    </location>
</feature>
<feature type="compositionally biased region" description="Low complexity" evidence="6">
    <location>
        <begin position="284"/>
        <end position="293"/>
    </location>
</feature>
<feature type="signal peptide" evidence="8">
    <location>
        <begin position="1"/>
        <end position="28"/>
    </location>
</feature>
<feature type="compositionally biased region" description="Pro residues" evidence="6">
    <location>
        <begin position="294"/>
        <end position="320"/>
    </location>
</feature>
<evidence type="ECO:0000256" key="4">
    <source>
        <dbReference type="ARBA" id="ARBA00022989"/>
    </source>
</evidence>
<reference evidence="9" key="1">
    <citation type="submission" date="2025-08" db="UniProtKB">
        <authorList>
            <consortium name="Ensembl"/>
        </authorList>
    </citation>
    <scope>IDENTIFICATION</scope>
</reference>
<organism evidence="9 10">
    <name type="scientific">Astyanax mexicanus</name>
    <name type="common">Blind cave fish</name>
    <name type="synonym">Astyanax fasciatus mexicanus</name>
    <dbReference type="NCBI Taxonomy" id="7994"/>
    <lineage>
        <taxon>Eukaryota</taxon>
        <taxon>Metazoa</taxon>
        <taxon>Chordata</taxon>
        <taxon>Craniata</taxon>
        <taxon>Vertebrata</taxon>
        <taxon>Euteleostomi</taxon>
        <taxon>Actinopterygii</taxon>
        <taxon>Neopterygii</taxon>
        <taxon>Teleostei</taxon>
        <taxon>Ostariophysi</taxon>
        <taxon>Characiformes</taxon>
        <taxon>Characoidei</taxon>
        <taxon>Acestrorhamphidae</taxon>
        <taxon>Acestrorhamphinae</taxon>
        <taxon>Astyanax</taxon>
    </lineage>
</organism>
<evidence type="ECO:0000256" key="5">
    <source>
        <dbReference type="ARBA" id="ARBA00023136"/>
    </source>
</evidence>
<feature type="transmembrane region" description="Helical" evidence="7">
    <location>
        <begin position="204"/>
        <end position="224"/>
    </location>
</feature>
<proteinExistence type="inferred from homology"/>
<dbReference type="Pfam" id="PF07803">
    <property type="entry name" value="GSG-1"/>
    <property type="match status" value="1"/>
</dbReference>
<evidence type="ECO:0000313" key="9">
    <source>
        <dbReference type="Ensembl" id="ENSAMXP00005008349.1"/>
    </source>
</evidence>
<name>A0A8B9H7A4_ASTMX</name>
<evidence type="ECO:0008006" key="11">
    <source>
        <dbReference type="Google" id="ProtNLM"/>
    </source>
</evidence>
<dbReference type="InterPro" id="IPR012478">
    <property type="entry name" value="GSG-1"/>
</dbReference>
<feature type="transmembrane region" description="Helical" evidence="7">
    <location>
        <begin position="116"/>
        <end position="139"/>
    </location>
</feature>
<dbReference type="Proteomes" id="UP000694621">
    <property type="component" value="Unplaced"/>
</dbReference>
<keyword evidence="3 7" id="KW-0812">Transmembrane</keyword>
<dbReference type="GO" id="GO:0005886">
    <property type="term" value="C:plasma membrane"/>
    <property type="evidence" value="ECO:0007669"/>
    <property type="project" value="TreeGrafter"/>
</dbReference>
<keyword evidence="8" id="KW-0732">Signal</keyword>
<comment type="similarity">
    <text evidence="2">Belongs to the GSG1 family.</text>
</comment>
<feature type="compositionally biased region" description="Pro residues" evidence="6">
    <location>
        <begin position="259"/>
        <end position="283"/>
    </location>
</feature>
<dbReference type="Ensembl" id="ENSAMXT00005009355.1">
    <property type="protein sequence ID" value="ENSAMXP00005008349.1"/>
    <property type="gene ID" value="ENSAMXG00005004868.1"/>
</dbReference>
<feature type="region of interest" description="Disordered" evidence="6">
    <location>
        <begin position="470"/>
        <end position="490"/>
    </location>
</feature>
<feature type="transmembrane region" description="Helical" evidence="7">
    <location>
        <begin position="160"/>
        <end position="184"/>
    </location>
</feature>
<dbReference type="PANTHER" id="PTHR10671">
    <property type="entry name" value="EPITHELIAL MEMBRANE PROTEIN-RELATED"/>
    <property type="match status" value="1"/>
</dbReference>
<protein>
    <recommendedName>
        <fullName evidence="11">Germ cell associated 1</fullName>
    </recommendedName>
</protein>
<dbReference type="Gene3D" id="1.20.140.150">
    <property type="match status" value="1"/>
</dbReference>
<keyword evidence="4 7" id="KW-1133">Transmembrane helix</keyword>
<evidence type="ECO:0000256" key="2">
    <source>
        <dbReference type="ARBA" id="ARBA00007425"/>
    </source>
</evidence>
<comment type="subcellular location">
    <subcellularLocation>
        <location evidence="1">Membrane</location>
        <topology evidence="1">Multi-pass membrane protein</topology>
    </subcellularLocation>
</comment>
<feature type="compositionally biased region" description="Low complexity" evidence="6">
    <location>
        <begin position="326"/>
        <end position="455"/>
    </location>
</feature>